<dbReference type="InterPro" id="IPR036388">
    <property type="entry name" value="WH-like_DNA-bd_sf"/>
</dbReference>
<evidence type="ECO:0000313" key="5">
    <source>
        <dbReference type="RefSeq" id="XP_021863693.2"/>
    </source>
</evidence>
<dbReference type="PANTHER" id="PTHR36766">
    <property type="entry name" value="PLANT BROAD-SPECTRUM MILDEW RESISTANCE PROTEIN RPW8"/>
    <property type="match status" value="1"/>
</dbReference>
<dbReference type="InterPro" id="IPR002182">
    <property type="entry name" value="NB-ARC"/>
</dbReference>
<keyword evidence="2" id="KW-0611">Plant defense</keyword>
<keyword evidence="1" id="KW-0677">Repeat</keyword>
<dbReference type="InterPro" id="IPR032675">
    <property type="entry name" value="LRR_dom_sf"/>
</dbReference>
<evidence type="ECO:0000313" key="4">
    <source>
        <dbReference type="Proteomes" id="UP000813463"/>
    </source>
</evidence>
<dbReference type="Proteomes" id="UP000813463">
    <property type="component" value="Chromosome 3"/>
</dbReference>
<accession>A0A9R0KAI8</accession>
<dbReference type="Pfam" id="PF00931">
    <property type="entry name" value="NB-ARC"/>
    <property type="match status" value="1"/>
</dbReference>
<dbReference type="PANTHER" id="PTHR36766:SF40">
    <property type="entry name" value="DISEASE RESISTANCE PROTEIN RGA3"/>
    <property type="match status" value="1"/>
</dbReference>
<dbReference type="InterPro" id="IPR027417">
    <property type="entry name" value="P-loop_NTPase"/>
</dbReference>
<evidence type="ECO:0000256" key="1">
    <source>
        <dbReference type="ARBA" id="ARBA00022737"/>
    </source>
</evidence>
<dbReference type="AlphaFoldDB" id="A0A9R0KAI8"/>
<dbReference type="SUPFAM" id="SSF52540">
    <property type="entry name" value="P-loop containing nucleoside triphosphate hydrolases"/>
    <property type="match status" value="1"/>
</dbReference>
<reference evidence="5" key="2">
    <citation type="submission" date="2025-08" db="UniProtKB">
        <authorList>
            <consortium name="RefSeq"/>
        </authorList>
    </citation>
    <scope>IDENTIFICATION</scope>
    <source>
        <tissue evidence="5">Leaf</tissue>
    </source>
</reference>
<name>A0A9R0KAI8_SPIOL</name>
<dbReference type="GO" id="GO:0043531">
    <property type="term" value="F:ADP binding"/>
    <property type="evidence" value="ECO:0007669"/>
    <property type="project" value="InterPro"/>
</dbReference>
<evidence type="ECO:0000256" key="2">
    <source>
        <dbReference type="ARBA" id="ARBA00022821"/>
    </source>
</evidence>
<dbReference type="PRINTS" id="PR00364">
    <property type="entry name" value="DISEASERSIST"/>
</dbReference>
<proteinExistence type="predicted"/>
<reference evidence="4" key="1">
    <citation type="journal article" date="2021" name="Nat. Commun.">
        <title>Genomic analyses provide insights into spinach domestication and the genetic basis of agronomic traits.</title>
        <authorList>
            <person name="Cai X."/>
            <person name="Sun X."/>
            <person name="Xu C."/>
            <person name="Sun H."/>
            <person name="Wang X."/>
            <person name="Ge C."/>
            <person name="Zhang Z."/>
            <person name="Wang Q."/>
            <person name="Fei Z."/>
            <person name="Jiao C."/>
            <person name="Wang Q."/>
        </authorList>
    </citation>
    <scope>NUCLEOTIDE SEQUENCE [LARGE SCALE GENOMIC DNA]</scope>
    <source>
        <strain evidence="4">cv. Varoflay</strain>
    </source>
</reference>
<dbReference type="Gene3D" id="1.10.10.10">
    <property type="entry name" value="Winged helix-like DNA-binding domain superfamily/Winged helix DNA-binding domain"/>
    <property type="match status" value="1"/>
</dbReference>
<dbReference type="Gene3D" id="1.10.8.430">
    <property type="entry name" value="Helical domain of apoptotic protease-activating factors"/>
    <property type="match status" value="1"/>
</dbReference>
<dbReference type="Gene3D" id="3.40.50.300">
    <property type="entry name" value="P-loop containing nucleotide triphosphate hydrolases"/>
    <property type="match status" value="1"/>
</dbReference>
<dbReference type="KEGG" id="soe:110802568"/>
<gene>
    <name evidence="5" type="primary">LOC110802568</name>
</gene>
<dbReference type="GeneID" id="110802568"/>
<evidence type="ECO:0000259" key="3">
    <source>
        <dbReference type="Pfam" id="PF00931"/>
    </source>
</evidence>
<dbReference type="RefSeq" id="XP_021863693.2">
    <property type="nucleotide sequence ID" value="XM_022008001.2"/>
</dbReference>
<protein>
    <submittedName>
        <fullName evidence="5">Disease resistance protein RGA3</fullName>
    </submittedName>
</protein>
<dbReference type="SUPFAM" id="SSF52058">
    <property type="entry name" value="L domain-like"/>
    <property type="match status" value="1"/>
</dbReference>
<feature type="domain" description="NB-ARC" evidence="3">
    <location>
        <begin position="169"/>
        <end position="381"/>
    </location>
</feature>
<dbReference type="Gene3D" id="3.80.10.10">
    <property type="entry name" value="Ribonuclease Inhibitor"/>
    <property type="match status" value="1"/>
</dbReference>
<organism evidence="4 5">
    <name type="scientific">Spinacia oleracea</name>
    <name type="common">Spinach</name>
    <dbReference type="NCBI Taxonomy" id="3562"/>
    <lineage>
        <taxon>Eukaryota</taxon>
        <taxon>Viridiplantae</taxon>
        <taxon>Streptophyta</taxon>
        <taxon>Embryophyta</taxon>
        <taxon>Tracheophyta</taxon>
        <taxon>Spermatophyta</taxon>
        <taxon>Magnoliopsida</taxon>
        <taxon>eudicotyledons</taxon>
        <taxon>Gunneridae</taxon>
        <taxon>Pentapetalae</taxon>
        <taxon>Caryophyllales</taxon>
        <taxon>Chenopodiaceae</taxon>
        <taxon>Chenopodioideae</taxon>
        <taxon>Anserineae</taxon>
        <taxon>Spinacia</taxon>
    </lineage>
</organism>
<keyword evidence="4" id="KW-1185">Reference proteome</keyword>
<sequence>MPPLVSANKRTAAEGVILMNLKRTLNNLNNAEILSSMEELETLKEAVGVVHGAVAAFQKDDHSNGSSLGNLGALLHQADDLLDEILARYHGGRLSRNQNGNLGRNLGRALQRVVNASNRLTEKAIAIQINELSKGLDDLGNQLKSKHGSIGPPHSYTLSENIVFGRDNEKKKLIKKHREEGTSVSVIPIIGSPGLGKSALAQIAYEDERVKNHFDLRMWIQVSQISDQKQLIREILESCTNRRPNYRRNPKYPRSRVHQNGLTFRNILGCQSIDTTPNNMDSQNGSDINESRLRKEIQGKLYLLVLNDACITHEQSLGTIFGQRLKDLLASGAKGSRILLTTRHLKGALFAKSEIVKSYKLKCLSEDNSWSLFQKFAFRQNNVRDNELEHIRREIARNCGGVPLTLKVAASFLYGKDDDKWLSFSEKLKSDAKHENDRMKHVSYDDLPTRLKACLGYCSLFPENFTFNKHDLISLWIAQGYINRTKVLRRLQRSTFWNCHGAASLRMSSLITWGISSIMQGVNLESTCKHVSLTCDLDSLRNISSSVLQVQNLRTLVLAKGTDCATEIDSLVCNRLISSFKCIRVLDLRDLGIEELPVSMGKLIHLRYFDLSRNDALVTLPKSVT</sequence>
<dbReference type="GO" id="GO:0006952">
    <property type="term" value="P:defense response"/>
    <property type="evidence" value="ECO:0007669"/>
    <property type="project" value="UniProtKB-KW"/>
</dbReference>
<dbReference type="InterPro" id="IPR042197">
    <property type="entry name" value="Apaf_helical"/>
</dbReference>